<proteinExistence type="predicted"/>
<reference evidence="1" key="1">
    <citation type="submission" date="2019-11" db="EMBL/GenBank/DDBJ databases">
        <authorList>
            <person name="Feng L."/>
        </authorList>
    </citation>
    <scope>NUCLEOTIDE SEQUENCE</scope>
    <source>
        <strain evidence="1">AvaginalisLFYP127</strain>
    </source>
</reference>
<dbReference type="AlphaFoldDB" id="A0A6N2T041"/>
<organism evidence="1">
    <name type="scientific">Anaerococcus vaginalis</name>
    <dbReference type="NCBI Taxonomy" id="33037"/>
    <lineage>
        <taxon>Bacteria</taxon>
        <taxon>Bacillati</taxon>
        <taxon>Bacillota</taxon>
        <taxon>Tissierellia</taxon>
        <taxon>Tissierellales</taxon>
        <taxon>Peptoniphilaceae</taxon>
        <taxon>Anaerococcus</taxon>
    </lineage>
</organism>
<dbReference type="EMBL" id="CACRSW010000023">
    <property type="protein sequence ID" value="VYS99187.1"/>
    <property type="molecule type" value="Genomic_DNA"/>
</dbReference>
<gene>
    <name evidence="1" type="ORF">AVLFYP127_00429</name>
</gene>
<accession>A0A6N2T041</accession>
<sequence>MKIILINPYYEEEIEVVEDLDYFNKSYKNILNGSEESIRLTQVMKSIPMKSISRGKYVNFEERIIFINPKHWAKVEVEE</sequence>
<protein>
    <submittedName>
        <fullName evidence="1">Uncharacterized protein</fullName>
    </submittedName>
</protein>
<dbReference type="RefSeq" id="WP_156329010.1">
    <property type="nucleotide sequence ID" value="NZ_CACRSW010000023.1"/>
</dbReference>
<name>A0A6N2T041_9FIRM</name>
<evidence type="ECO:0000313" key="1">
    <source>
        <dbReference type="EMBL" id="VYS99187.1"/>
    </source>
</evidence>